<protein>
    <submittedName>
        <fullName evidence="3">Spore Coat Protein U domain protein</fullName>
    </submittedName>
</protein>
<dbReference type="PANTHER" id="PTHR37089:SF4">
    <property type="entry name" value="EXPORTED PROTEIN"/>
    <property type="match status" value="1"/>
</dbReference>
<evidence type="ECO:0000259" key="2">
    <source>
        <dbReference type="Pfam" id="PF05229"/>
    </source>
</evidence>
<keyword evidence="3" id="KW-0946">Virion</keyword>
<feature type="signal peptide" evidence="1">
    <location>
        <begin position="1"/>
        <end position="25"/>
    </location>
</feature>
<evidence type="ECO:0000313" key="4">
    <source>
        <dbReference type="Proteomes" id="UP000021108"/>
    </source>
</evidence>
<name>A0A009P7U8_ACIBA</name>
<dbReference type="InterPro" id="IPR007893">
    <property type="entry name" value="Spore_coat_U/FanG"/>
</dbReference>
<dbReference type="EMBL" id="JEXD01000071">
    <property type="protein sequence ID" value="EXC04178.1"/>
    <property type="molecule type" value="Genomic_DNA"/>
</dbReference>
<gene>
    <name evidence="3" type="ORF">J506_3937</name>
</gene>
<dbReference type="Pfam" id="PF05229">
    <property type="entry name" value="SCPU"/>
    <property type="match status" value="1"/>
</dbReference>
<feature type="chain" id="PRO_5001449479" evidence="1">
    <location>
        <begin position="26"/>
        <end position="176"/>
    </location>
</feature>
<dbReference type="PATRIC" id="fig|1310607.3.peg.3803"/>
<dbReference type="AlphaFoldDB" id="A0A009P7U8"/>
<dbReference type="PANTHER" id="PTHR37089">
    <property type="entry name" value="PROTEIN U-RELATED"/>
    <property type="match status" value="1"/>
</dbReference>
<evidence type="ECO:0000256" key="1">
    <source>
        <dbReference type="SAM" id="SignalP"/>
    </source>
</evidence>
<dbReference type="RefSeq" id="WP_004740226.1">
    <property type="nucleotide sequence ID" value="NZ_JEXD01000071.1"/>
</dbReference>
<dbReference type="InterPro" id="IPR053167">
    <property type="entry name" value="Spore_coat_component"/>
</dbReference>
<comment type="caution">
    <text evidence="3">The sequence shown here is derived from an EMBL/GenBank/DDBJ whole genome shotgun (WGS) entry which is preliminary data.</text>
</comment>
<proteinExistence type="predicted"/>
<feature type="domain" description="Spore coat protein U/FanG" evidence="2">
    <location>
        <begin position="28"/>
        <end position="173"/>
    </location>
</feature>
<keyword evidence="1" id="KW-0732">Signal</keyword>
<evidence type="ECO:0000313" key="3">
    <source>
        <dbReference type="EMBL" id="EXC04178.1"/>
    </source>
</evidence>
<reference evidence="3 4" key="1">
    <citation type="submission" date="2014-02" db="EMBL/GenBank/DDBJ databases">
        <title>Comparative genomics and transcriptomics to identify genetic mechanisms underlying the emergence of carbapenem resistant Acinetobacter baumannii (CRAb).</title>
        <authorList>
            <person name="Harris A.D."/>
            <person name="Johnson K.J."/>
            <person name="George J."/>
            <person name="Shefchek K."/>
            <person name="Daugherty S.C."/>
            <person name="Parankush S."/>
            <person name="Sadzewicz L."/>
            <person name="Tallon L."/>
            <person name="Sengamalay N."/>
            <person name="Hazen T.H."/>
            <person name="Rasko D.A."/>
        </authorList>
    </citation>
    <scope>NUCLEOTIDE SEQUENCE [LARGE SCALE GENOMIC DNA]</scope>
    <source>
        <strain evidence="3 4">625974</strain>
    </source>
</reference>
<dbReference type="SMART" id="SM00972">
    <property type="entry name" value="SCPU"/>
    <property type="match status" value="1"/>
</dbReference>
<sequence length="176" mass="18386">MMKKNLILTIGLFTFTSLFTASSFAAITGQVDVKLNISSGCTVNNSQVEGNMNKFGVLDFGKSASTWSNVLTAEVASSGNGGDLTVTCDTGVTQFNVSVNGGERGDRTLSNATDTVAYNVYQDAARSKLYELNTNVAFPVTAGTAVPVPMYGAIAANTTTVSDGDYTDTLLVTVSF</sequence>
<keyword evidence="3" id="KW-0167">Capsid protein</keyword>
<organism evidence="3 4">
    <name type="scientific">Acinetobacter baumannii 625974</name>
    <dbReference type="NCBI Taxonomy" id="1310607"/>
    <lineage>
        <taxon>Bacteria</taxon>
        <taxon>Pseudomonadati</taxon>
        <taxon>Pseudomonadota</taxon>
        <taxon>Gammaproteobacteria</taxon>
        <taxon>Moraxellales</taxon>
        <taxon>Moraxellaceae</taxon>
        <taxon>Acinetobacter</taxon>
        <taxon>Acinetobacter calcoaceticus/baumannii complex</taxon>
    </lineage>
</organism>
<dbReference type="Proteomes" id="UP000021108">
    <property type="component" value="Unassembled WGS sequence"/>
</dbReference>
<accession>A0A009P7U8</accession>